<evidence type="ECO:0008006" key="3">
    <source>
        <dbReference type="Google" id="ProtNLM"/>
    </source>
</evidence>
<evidence type="ECO:0000313" key="1">
    <source>
        <dbReference type="EMBL" id="GAA5170172.1"/>
    </source>
</evidence>
<evidence type="ECO:0000313" key="2">
    <source>
        <dbReference type="Proteomes" id="UP001428817"/>
    </source>
</evidence>
<comment type="caution">
    <text evidence="1">The sequence shown here is derived from an EMBL/GenBank/DDBJ whole genome shotgun (WGS) entry which is preliminary data.</text>
</comment>
<sequence>MWQSPGVTIVALVCPAWRDRHGALPEALAGTPAHDLPARPGRTDLAPLLADPAPDRVVLAGTDADLNALVLRLLRTERLATTEVAYLPAHADSRVADIWSLPTAPATAAKLAAHGEPDPVPLVRDDAGGVLVGRGEIRPISGVVYCDDQVVLRGQAGRLEVTPVAPHGVLVGVRRSGLFGRRVRPVPGRAVQIGCTPATVTIDGEPHPRPVTRWTWYRHTEPLRLVRGLA</sequence>
<name>A0ABP9R0S7_9PSEU</name>
<protein>
    <recommendedName>
        <fullName evidence="3">DAGKc domain-containing protein</fullName>
    </recommendedName>
</protein>
<dbReference type="Proteomes" id="UP001428817">
    <property type="component" value="Unassembled WGS sequence"/>
</dbReference>
<organism evidence="1 2">
    <name type="scientific">Pseudonocardia eucalypti</name>
    <dbReference type="NCBI Taxonomy" id="648755"/>
    <lineage>
        <taxon>Bacteria</taxon>
        <taxon>Bacillati</taxon>
        <taxon>Actinomycetota</taxon>
        <taxon>Actinomycetes</taxon>
        <taxon>Pseudonocardiales</taxon>
        <taxon>Pseudonocardiaceae</taxon>
        <taxon>Pseudonocardia</taxon>
    </lineage>
</organism>
<proteinExistence type="predicted"/>
<gene>
    <name evidence="1" type="ORF">GCM10023321_66950</name>
</gene>
<dbReference type="EMBL" id="BAABJP010000043">
    <property type="protein sequence ID" value="GAA5170172.1"/>
    <property type="molecule type" value="Genomic_DNA"/>
</dbReference>
<accession>A0ABP9R0S7</accession>
<keyword evidence="2" id="KW-1185">Reference proteome</keyword>
<reference evidence="2" key="1">
    <citation type="journal article" date="2019" name="Int. J. Syst. Evol. Microbiol.">
        <title>The Global Catalogue of Microorganisms (GCM) 10K type strain sequencing project: providing services to taxonomists for standard genome sequencing and annotation.</title>
        <authorList>
            <consortium name="The Broad Institute Genomics Platform"/>
            <consortium name="The Broad Institute Genome Sequencing Center for Infectious Disease"/>
            <person name="Wu L."/>
            <person name="Ma J."/>
        </authorList>
    </citation>
    <scope>NUCLEOTIDE SEQUENCE [LARGE SCALE GENOMIC DNA]</scope>
    <source>
        <strain evidence="2">JCM 18303</strain>
    </source>
</reference>